<dbReference type="InterPro" id="IPR000210">
    <property type="entry name" value="BTB/POZ_dom"/>
</dbReference>
<dbReference type="SMART" id="SM00225">
    <property type="entry name" value="BTB"/>
    <property type="match status" value="1"/>
</dbReference>
<dbReference type="PANTHER" id="PTHR24410:SF23">
    <property type="entry name" value="BTB DOMAIN-CONTAINING PROTEIN-RELATED"/>
    <property type="match status" value="1"/>
</dbReference>
<dbReference type="AlphaFoldDB" id="A0A9N9D179"/>
<dbReference type="Pfam" id="PF07707">
    <property type="entry name" value="BACK"/>
    <property type="match status" value="1"/>
</dbReference>
<evidence type="ECO:0000313" key="3">
    <source>
        <dbReference type="Proteomes" id="UP000789375"/>
    </source>
</evidence>
<gene>
    <name evidence="2" type="ORF">FMOSSE_LOCUS10128</name>
</gene>
<dbReference type="PROSITE" id="PS50097">
    <property type="entry name" value="BTB"/>
    <property type="match status" value="1"/>
</dbReference>
<dbReference type="PANTHER" id="PTHR24410">
    <property type="entry name" value="HL07962P-RELATED"/>
    <property type="match status" value="1"/>
</dbReference>
<feature type="domain" description="BTB" evidence="1">
    <location>
        <begin position="21"/>
        <end position="94"/>
    </location>
</feature>
<reference evidence="2" key="1">
    <citation type="submission" date="2021-06" db="EMBL/GenBank/DDBJ databases">
        <authorList>
            <person name="Kallberg Y."/>
            <person name="Tangrot J."/>
            <person name="Rosling A."/>
        </authorList>
    </citation>
    <scope>NUCLEOTIDE SEQUENCE</scope>
    <source>
        <strain evidence="2">87-6 pot B 2015</strain>
    </source>
</reference>
<evidence type="ECO:0000313" key="2">
    <source>
        <dbReference type="EMBL" id="CAG8623826.1"/>
    </source>
</evidence>
<organism evidence="2 3">
    <name type="scientific">Funneliformis mosseae</name>
    <name type="common">Endomycorrhizal fungus</name>
    <name type="synonym">Glomus mosseae</name>
    <dbReference type="NCBI Taxonomy" id="27381"/>
    <lineage>
        <taxon>Eukaryota</taxon>
        <taxon>Fungi</taxon>
        <taxon>Fungi incertae sedis</taxon>
        <taxon>Mucoromycota</taxon>
        <taxon>Glomeromycotina</taxon>
        <taxon>Glomeromycetes</taxon>
        <taxon>Glomerales</taxon>
        <taxon>Glomeraceae</taxon>
        <taxon>Funneliformis</taxon>
    </lineage>
</organism>
<sequence length="588" mass="68982">MELDKILVRDIGRLYEDSDDCNVQIQVGHGSNVRTFKAHSVILRARSSYFRAALSSNWARKDGDYMILHQPNISPVVFEIILKYIYTGTIVMDDMNIRVNYTCLLAAADELAIIELIDHIQDHIIKNDAALLRRKLVEFLTMTAKHEACNKLHKYCEGIICDDPVRFFSLEEFGFLDKSNLIDILKKELFNIKEIEIWNNVVKWGMAQHQKFPSNISKWQPLDFIMLRDTLQDCIPHIRFFNISGPDYYNKVRPFKKILPKELREDLEQFYIAHQISSRSIVLPPRGKGGIDTTIITPTYAAVLAAMLMRRKDFIFTEAVARDAFPNFDLKSWISKMLSHEQNRANALEELNMAWKFMFPNDNVVYVSLTALNFFPEFARSQVFVAMDDYKECVDLDDEPMYMRIFLAFHNQIIEYENVSRKVLKRRHKEIMFFPILHISHPNYKDEQDSIIIRKGQELLEVINKGRLVLDENCKRDKIIKKIIIEEIIVGNVVKRTIHLFNIEFANNEIPYIDLATWAVQMHSDDKTIRDFAHDILDEAFDLRFSDSIENFKAMSGLEDYETIVPKYERNLPLKTFRKIIDSYHARR</sequence>
<protein>
    <submittedName>
        <fullName evidence="2">5367_t:CDS:1</fullName>
    </submittedName>
</protein>
<dbReference type="SUPFAM" id="SSF54695">
    <property type="entry name" value="POZ domain"/>
    <property type="match status" value="1"/>
</dbReference>
<name>A0A9N9D179_FUNMO</name>
<proteinExistence type="predicted"/>
<dbReference type="InterPro" id="IPR051481">
    <property type="entry name" value="BTB-POZ/Galectin-3-binding"/>
</dbReference>
<dbReference type="Pfam" id="PF00651">
    <property type="entry name" value="BTB"/>
    <property type="match status" value="1"/>
</dbReference>
<keyword evidence="3" id="KW-1185">Reference proteome</keyword>
<dbReference type="InterPro" id="IPR011333">
    <property type="entry name" value="SKP1/BTB/POZ_sf"/>
</dbReference>
<dbReference type="Gene3D" id="3.30.710.10">
    <property type="entry name" value="Potassium Channel Kv1.1, Chain A"/>
    <property type="match status" value="1"/>
</dbReference>
<comment type="caution">
    <text evidence="2">The sequence shown here is derived from an EMBL/GenBank/DDBJ whole genome shotgun (WGS) entry which is preliminary data.</text>
</comment>
<evidence type="ECO:0000259" key="1">
    <source>
        <dbReference type="PROSITE" id="PS50097"/>
    </source>
</evidence>
<dbReference type="EMBL" id="CAJVPP010003220">
    <property type="protein sequence ID" value="CAG8623826.1"/>
    <property type="molecule type" value="Genomic_DNA"/>
</dbReference>
<dbReference type="Proteomes" id="UP000789375">
    <property type="component" value="Unassembled WGS sequence"/>
</dbReference>
<dbReference type="InterPro" id="IPR011705">
    <property type="entry name" value="BACK"/>
</dbReference>
<dbReference type="CDD" id="cd18186">
    <property type="entry name" value="BTB_POZ_ZBTB_KLHL-like"/>
    <property type="match status" value="1"/>
</dbReference>
<accession>A0A9N9D179</accession>
<dbReference type="Gene3D" id="1.25.40.420">
    <property type="match status" value="1"/>
</dbReference>